<evidence type="ECO:0000313" key="1">
    <source>
        <dbReference type="EMBL" id="DAF96647.1"/>
    </source>
</evidence>
<protein>
    <submittedName>
        <fullName evidence="1">Uncharacterized protein</fullName>
    </submittedName>
</protein>
<reference evidence="1" key="1">
    <citation type="journal article" date="2021" name="Proc. Natl. Acad. Sci. U.S.A.">
        <title>A Catalog of Tens of Thousands of Viruses from Human Metagenomes Reveals Hidden Associations with Chronic Diseases.</title>
        <authorList>
            <person name="Tisza M.J."/>
            <person name="Buck C.B."/>
        </authorList>
    </citation>
    <scope>NUCLEOTIDE SEQUENCE</scope>
    <source>
        <strain evidence="1">CtfrT39</strain>
    </source>
</reference>
<accession>A0A8S5UQ99</accession>
<name>A0A8S5UQ99_9CAUD</name>
<organism evidence="1">
    <name type="scientific">Siphoviridae sp. ctfrT39</name>
    <dbReference type="NCBI Taxonomy" id="2825598"/>
    <lineage>
        <taxon>Viruses</taxon>
        <taxon>Duplodnaviria</taxon>
        <taxon>Heunggongvirae</taxon>
        <taxon>Uroviricota</taxon>
        <taxon>Caudoviricetes</taxon>
    </lineage>
</organism>
<proteinExistence type="predicted"/>
<dbReference type="EMBL" id="BK016120">
    <property type="protein sequence ID" value="DAF96647.1"/>
    <property type="molecule type" value="Genomic_DNA"/>
</dbReference>
<sequence length="175" mass="20160">MGQPIKNPMFPFSRVASRFFQQTINQLEVNTMTQCIYPKEVYNGYAVVNQKRKDMGGWYSTGEGAKSFAGKIIEAGDYGKVTMAFEFNDYMRFVDMGVGQGTSYEDVDNARKARFQTRYISKWDRKSGKSQRPAIMMELRHLQQRIANYLVDFYGYEGEVKLVNTIADCSPIKLF</sequence>